<keyword evidence="3" id="KW-1185">Reference proteome</keyword>
<sequence>MKTDQTNKWKNECEQDKKKKKEKFPRYIVERIFSRDGITQIYFLIIVSLLLNMGIGLYYCGKNMKNDYNIVSNIIFEMDKNSNGSNSGYPKRMNILDRESEPDQTLRRIETYGNSSKTETKLVEQRKISSLVQPKINLMPTCLYSKKFPDNLGLNELLFWNASSDNYIYWCYKNETDSFLILTFSNQFPDISLRNTPFPFVNEDQPIIASFQNYLKHENMAEPSSDHKILAFGENNLPPYWYMNWTSSDKKDLFRPSFLPCLGSLYTYRDNDLENFFETKNVIYACNFKVYIESQLEPRSESFKEQKTKNIIPDSTYLEIDNVPFVKISEDYYTSFVRGSKNILFRLHINKCIYGTSGEEVWVISYSKGISISKNKSFCKEKSSWISFSTNPILLSNYSIESGDWKSRIENDKFGSSRGIMKNKTCYDNWWTKYGGVPSKQFVPLS</sequence>
<protein>
    <submittedName>
        <fullName evidence="2">Uncharacterized protein</fullName>
    </submittedName>
</protein>
<name>A0AAV9XVP5_9CRYT</name>
<evidence type="ECO:0000256" key="1">
    <source>
        <dbReference type="SAM" id="Phobius"/>
    </source>
</evidence>
<organism evidence="2 3">
    <name type="scientific">Cryptosporidium xiaoi</name>
    <dbReference type="NCBI Taxonomy" id="659607"/>
    <lineage>
        <taxon>Eukaryota</taxon>
        <taxon>Sar</taxon>
        <taxon>Alveolata</taxon>
        <taxon>Apicomplexa</taxon>
        <taxon>Conoidasida</taxon>
        <taxon>Coccidia</taxon>
        <taxon>Eucoccidiorida</taxon>
        <taxon>Eimeriorina</taxon>
        <taxon>Cryptosporidiidae</taxon>
        <taxon>Cryptosporidium</taxon>
    </lineage>
</organism>
<gene>
    <name evidence="2" type="ORF">RS030_6868</name>
</gene>
<comment type="caution">
    <text evidence="2">The sequence shown here is derived from an EMBL/GenBank/DDBJ whole genome shotgun (WGS) entry which is preliminary data.</text>
</comment>
<reference evidence="2 3" key="1">
    <citation type="submission" date="2023-10" db="EMBL/GenBank/DDBJ databases">
        <title>Comparative genomics analysis reveals potential genetic determinants of host preference in Cryptosporidium xiaoi.</title>
        <authorList>
            <person name="Xiao L."/>
            <person name="Li J."/>
        </authorList>
    </citation>
    <scope>NUCLEOTIDE SEQUENCE [LARGE SCALE GENOMIC DNA]</scope>
    <source>
        <strain evidence="2 3">52996</strain>
    </source>
</reference>
<dbReference type="EMBL" id="JAWDEY010000034">
    <property type="protein sequence ID" value="KAK6588339.1"/>
    <property type="molecule type" value="Genomic_DNA"/>
</dbReference>
<keyword evidence="1" id="KW-1133">Transmembrane helix</keyword>
<evidence type="ECO:0000313" key="3">
    <source>
        <dbReference type="Proteomes" id="UP001311799"/>
    </source>
</evidence>
<dbReference type="Proteomes" id="UP001311799">
    <property type="component" value="Unassembled WGS sequence"/>
</dbReference>
<keyword evidence="1" id="KW-0812">Transmembrane</keyword>
<feature type="transmembrane region" description="Helical" evidence="1">
    <location>
        <begin position="41"/>
        <end position="59"/>
    </location>
</feature>
<accession>A0AAV9XVP5</accession>
<dbReference type="AlphaFoldDB" id="A0AAV9XVP5"/>
<proteinExistence type="predicted"/>
<keyword evidence="1" id="KW-0472">Membrane</keyword>
<evidence type="ECO:0000313" key="2">
    <source>
        <dbReference type="EMBL" id="KAK6588339.1"/>
    </source>
</evidence>